<dbReference type="EMBL" id="CP055152">
    <property type="protein sequence ID" value="QMU26511.1"/>
    <property type="molecule type" value="Genomic_DNA"/>
</dbReference>
<protein>
    <recommendedName>
        <fullName evidence="3">STAS/SEC14 domain-containing protein</fullName>
    </recommendedName>
</protein>
<sequence>MKALLLQTMYTDETARIQLNQEQSYLELEWFTHPDSTHFRAVITRARDYAHQHQLTKWLCNLQQAEFLELADQHWLVAEIFSSFPASLQHDYAYLIRPMVLEVLATYHIQDLVAIDERLQAKIQVAVFTDVDLAHQWLFTPTESFISSPIPHP</sequence>
<keyword evidence="2" id="KW-1185">Reference proteome</keyword>
<gene>
    <name evidence="1" type="ORF">HUW48_00110</name>
</gene>
<reference evidence="1 2" key="1">
    <citation type="submission" date="2020-06" db="EMBL/GenBank/DDBJ databases">
        <authorList>
            <person name="Hwang Y.J."/>
        </authorList>
    </citation>
    <scope>NUCLEOTIDE SEQUENCE [LARGE SCALE GENOMIC DNA]</scope>
    <source>
        <strain evidence="1 2">KUDC8001</strain>
        <plasmid evidence="1 2">unnamed</plasmid>
    </source>
</reference>
<accession>A0A7L7L145</accession>
<reference evidence="1 2" key="2">
    <citation type="submission" date="2020-08" db="EMBL/GenBank/DDBJ databases">
        <title>Adhaeribacter dokdonensis sp. nov., isolated from the rhizosphere of Elymus tsukushiensis, a plant native to the Dokdo Islands, Republic of Korea.</title>
        <authorList>
            <person name="Ghim S.Y."/>
        </authorList>
    </citation>
    <scope>NUCLEOTIDE SEQUENCE [LARGE SCALE GENOMIC DNA]</scope>
    <source>
        <strain evidence="1 2">KUDC8001</strain>
        <plasmid evidence="1 2">unnamed</plasmid>
    </source>
</reference>
<evidence type="ECO:0008006" key="3">
    <source>
        <dbReference type="Google" id="ProtNLM"/>
    </source>
</evidence>
<geneLocation type="plasmid" evidence="1 2">
    <name>unnamed</name>
</geneLocation>
<evidence type="ECO:0000313" key="2">
    <source>
        <dbReference type="Proteomes" id="UP000514509"/>
    </source>
</evidence>
<proteinExistence type="predicted"/>
<evidence type="ECO:0000313" key="1">
    <source>
        <dbReference type="EMBL" id="QMU26511.1"/>
    </source>
</evidence>
<dbReference type="Proteomes" id="UP000514509">
    <property type="component" value="Plasmid unnamed"/>
</dbReference>
<keyword evidence="1" id="KW-0614">Plasmid</keyword>
<name>A0A7L7L145_9BACT</name>
<dbReference type="RefSeq" id="WP_182411452.1">
    <property type="nucleotide sequence ID" value="NZ_CP055152.1"/>
</dbReference>
<dbReference type="AlphaFoldDB" id="A0A7L7L145"/>
<organism evidence="1 2">
    <name type="scientific">Adhaeribacter radiodurans</name>
    <dbReference type="NCBI Taxonomy" id="2745197"/>
    <lineage>
        <taxon>Bacteria</taxon>
        <taxon>Pseudomonadati</taxon>
        <taxon>Bacteroidota</taxon>
        <taxon>Cytophagia</taxon>
        <taxon>Cytophagales</taxon>
        <taxon>Hymenobacteraceae</taxon>
        <taxon>Adhaeribacter</taxon>
    </lineage>
</organism>
<dbReference type="KEGG" id="add:HUW48_00110"/>